<dbReference type="EMBL" id="CM056810">
    <property type="protein sequence ID" value="KAJ8642628.1"/>
    <property type="molecule type" value="Genomic_DNA"/>
</dbReference>
<sequence>MPGVRVHMGQLELRLCPITIYMTSTGPRVSQLQVFSGISVSSSSSCHPSIDRATRNKKGTDSSHLYPIFRFCCREEISSA</sequence>
<dbReference type="Proteomes" id="UP001234297">
    <property type="component" value="Chromosome 2"/>
</dbReference>
<name>A0ACC2MB10_PERAE</name>
<evidence type="ECO:0000313" key="1">
    <source>
        <dbReference type="EMBL" id="KAJ8642628.1"/>
    </source>
</evidence>
<gene>
    <name evidence="1" type="ORF">MRB53_004376</name>
</gene>
<keyword evidence="2" id="KW-1185">Reference proteome</keyword>
<accession>A0ACC2MB10</accession>
<proteinExistence type="predicted"/>
<evidence type="ECO:0000313" key="2">
    <source>
        <dbReference type="Proteomes" id="UP001234297"/>
    </source>
</evidence>
<reference evidence="1 2" key="1">
    <citation type="journal article" date="2022" name="Hortic Res">
        <title>A haplotype resolved chromosomal level avocado genome allows analysis of novel avocado genes.</title>
        <authorList>
            <person name="Nath O."/>
            <person name="Fletcher S.J."/>
            <person name="Hayward A."/>
            <person name="Shaw L.M."/>
            <person name="Masouleh A.K."/>
            <person name="Furtado A."/>
            <person name="Henry R.J."/>
            <person name="Mitter N."/>
        </authorList>
    </citation>
    <scope>NUCLEOTIDE SEQUENCE [LARGE SCALE GENOMIC DNA]</scope>
    <source>
        <strain evidence="2">cv. Hass</strain>
    </source>
</reference>
<organism evidence="1 2">
    <name type="scientific">Persea americana</name>
    <name type="common">Avocado</name>
    <dbReference type="NCBI Taxonomy" id="3435"/>
    <lineage>
        <taxon>Eukaryota</taxon>
        <taxon>Viridiplantae</taxon>
        <taxon>Streptophyta</taxon>
        <taxon>Embryophyta</taxon>
        <taxon>Tracheophyta</taxon>
        <taxon>Spermatophyta</taxon>
        <taxon>Magnoliopsida</taxon>
        <taxon>Magnoliidae</taxon>
        <taxon>Laurales</taxon>
        <taxon>Lauraceae</taxon>
        <taxon>Persea</taxon>
    </lineage>
</organism>
<comment type="caution">
    <text evidence="1">The sequence shown here is derived from an EMBL/GenBank/DDBJ whole genome shotgun (WGS) entry which is preliminary data.</text>
</comment>
<protein>
    <submittedName>
        <fullName evidence="1">Uncharacterized protein</fullName>
    </submittedName>
</protein>